<keyword evidence="2" id="KW-1185">Reference proteome</keyword>
<dbReference type="EMBL" id="MU117967">
    <property type="protein sequence ID" value="KAF9652741.1"/>
    <property type="molecule type" value="Genomic_DNA"/>
</dbReference>
<sequence>MSDWVALGRLSWPFVRLFHLPPLTLPTPFVSFVTPISFILGSYPFSVDVPLLRFLPIPVWVFLRPFGSLDFFCLYWKSVCPFFGMEKYMLVVAHSAHGGPNTYLIIRSEFDWSHIWVRRRDED</sequence>
<reference evidence="1" key="1">
    <citation type="submission" date="2019-10" db="EMBL/GenBank/DDBJ databases">
        <authorList>
            <consortium name="DOE Joint Genome Institute"/>
            <person name="Kuo A."/>
            <person name="Miyauchi S."/>
            <person name="Kiss E."/>
            <person name="Drula E."/>
            <person name="Kohler A."/>
            <person name="Sanchez-Garcia M."/>
            <person name="Andreopoulos B."/>
            <person name="Barry K.W."/>
            <person name="Bonito G."/>
            <person name="Buee M."/>
            <person name="Carver A."/>
            <person name="Chen C."/>
            <person name="Cichocki N."/>
            <person name="Clum A."/>
            <person name="Culley D."/>
            <person name="Crous P.W."/>
            <person name="Fauchery L."/>
            <person name="Girlanda M."/>
            <person name="Hayes R."/>
            <person name="Keri Z."/>
            <person name="Labutti K."/>
            <person name="Lipzen A."/>
            <person name="Lombard V."/>
            <person name="Magnuson J."/>
            <person name="Maillard F."/>
            <person name="Morin E."/>
            <person name="Murat C."/>
            <person name="Nolan M."/>
            <person name="Ohm R."/>
            <person name="Pangilinan J."/>
            <person name="Pereira M."/>
            <person name="Perotto S."/>
            <person name="Peter M."/>
            <person name="Riley R."/>
            <person name="Sitrit Y."/>
            <person name="Stielow B."/>
            <person name="Szollosi G."/>
            <person name="Zifcakova L."/>
            <person name="Stursova M."/>
            <person name="Spatafora J.W."/>
            <person name="Tedersoo L."/>
            <person name="Vaario L.-M."/>
            <person name="Yamada A."/>
            <person name="Yan M."/>
            <person name="Wang P."/>
            <person name="Xu J."/>
            <person name="Bruns T."/>
            <person name="Baldrian P."/>
            <person name="Vilgalys R."/>
            <person name="Henrissat B."/>
            <person name="Grigoriev I.V."/>
            <person name="Hibbett D."/>
            <person name="Nagy L.G."/>
            <person name="Martin F.M."/>
        </authorList>
    </citation>
    <scope>NUCLEOTIDE SEQUENCE</scope>
    <source>
        <strain evidence="1">P2</strain>
    </source>
</reference>
<gene>
    <name evidence="1" type="ORF">BDM02DRAFT_2570527</name>
</gene>
<evidence type="ECO:0000313" key="2">
    <source>
        <dbReference type="Proteomes" id="UP000886501"/>
    </source>
</evidence>
<dbReference type="Proteomes" id="UP000886501">
    <property type="component" value="Unassembled WGS sequence"/>
</dbReference>
<protein>
    <submittedName>
        <fullName evidence="1">Uncharacterized protein</fullName>
    </submittedName>
</protein>
<evidence type="ECO:0000313" key="1">
    <source>
        <dbReference type="EMBL" id="KAF9652741.1"/>
    </source>
</evidence>
<reference evidence="1" key="2">
    <citation type="journal article" date="2020" name="Nat. Commun.">
        <title>Large-scale genome sequencing of mycorrhizal fungi provides insights into the early evolution of symbiotic traits.</title>
        <authorList>
            <person name="Miyauchi S."/>
            <person name="Kiss E."/>
            <person name="Kuo A."/>
            <person name="Drula E."/>
            <person name="Kohler A."/>
            <person name="Sanchez-Garcia M."/>
            <person name="Morin E."/>
            <person name="Andreopoulos B."/>
            <person name="Barry K.W."/>
            <person name="Bonito G."/>
            <person name="Buee M."/>
            <person name="Carver A."/>
            <person name="Chen C."/>
            <person name="Cichocki N."/>
            <person name="Clum A."/>
            <person name="Culley D."/>
            <person name="Crous P.W."/>
            <person name="Fauchery L."/>
            <person name="Girlanda M."/>
            <person name="Hayes R.D."/>
            <person name="Keri Z."/>
            <person name="LaButti K."/>
            <person name="Lipzen A."/>
            <person name="Lombard V."/>
            <person name="Magnuson J."/>
            <person name="Maillard F."/>
            <person name="Murat C."/>
            <person name="Nolan M."/>
            <person name="Ohm R.A."/>
            <person name="Pangilinan J."/>
            <person name="Pereira M.F."/>
            <person name="Perotto S."/>
            <person name="Peter M."/>
            <person name="Pfister S."/>
            <person name="Riley R."/>
            <person name="Sitrit Y."/>
            <person name="Stielow J.B."/>
            <person name="Szollosi G."/>
            <person name="Zifcakova L."/>
            <person name="Stursova M."/>
            <person name="Spatafora J.W."/>
            <person name="Tedersoo L."/>
            <person name="Vaario L.M."/>
            <person name="Yamada A."/>
            <person name="Yan M."/>
            <person name="Wang P."/>
            <person name="Xu J."/>
            <person name="Bruns T."/>
            <person name="Baldrian P."/>
            <person name="Vilgalys R."/>
            <person name="Dunand C."/>
            <person name="Henrissat B."/>
            <person name="Grigoriev I.V."/>
            <person name="Hibbett D."/>
            <person name="Nagy L.G."/>
            <person name="Martin F.M."/>
        </authorList>
    </citation>
    <scope>NUCLEOTIDE SEQUENCE</scope>
    <source>
        <strain evidence="1">P2</strain>
    </source>
</reference>
<name>A0ACB6ZUF6_THEGA</name>
<proteinExistence type="predicted"/>
<organism evidence="1 2">
    <name type="scientific">Thelephora ganbajun</name>
    <name type="common">Ganba fungus</name>
    <dbReference type="NCBI Taxonomy" id="370292"/>
    <lineage>
        <taxon>Eukaryota</taxon>
        <taxon>Fungi</taxon>
        <taxon>Dikarya</taxon>
        <taxon>Basidiomycota</taxon>
        <taxon>Agaricomycotina</taxon>
        <taxon>Agaricomycetes</taxon>
        <taxon>Thelephorales</taxon>
        <taxon>Thelephoraceae</taxon>
        <taxon>Thelephora</taxon>
    </lineage>
</organism>
<accession>A0ACB6ZUF6</accession>
<comment type="caution">
    <text evidence="1">The sequence shown here is derived from an EMBL/GenBank/DDBJ whole genome shotgun (WGS) entry which is preliminary data.</text>
</comment>